<reference evidence="11 12" key="1">
    <citation type="submission" date="2020-08" db="EMBL/GenBank/DDBJ databases">
        <title>Genomic Encyclopedia of Type Strains, Phase IV (KMG-IV): sequencing the most valuable type-strain genomes for metagenomic binning, comparative biology and taxonomic classification.</title>
        <authorList>
            <person name="Goeker M."/>
        </authorList>
    </citation>
    <scope>NUCLEOTIDE SEQUENCE [LARGE SCALE GENOMIC DNA]</scope>
    <source>
        <strain evidence="11 12">DSM 25079</strain>
    </source>
</reference>
<dbReference type="EC" id="2.7.7.13" evidence="2"/>
<dbReference type="GO" id="GO:0005525">
    <property type="term" value="F:GTP binding"/>
    <property type="evidence" value="ECO:0007669"/>
    <property type="project" value="UniProtKB-KW"/>
</dbReference>
<dbReference type="InterPro" id="IPR005835">
    <property type="entry name" value="NTP_transferase_dom"/>
</dbReference>
<evidence type="ECO:0000256" key="5">
    <source>
        <dbReference type="ARBA" id="ARBA00022741"/>
    </source>
</evidence>
<dbReference type="NCBIfam" id="TIGR01479">
    <property type="entry name" value="GMP_PMI"/>
    <property type="match status" value="1"/>
</dbReference>
<dbReference type="InterPro" id="IPR029044">
    <property type="entry name" value="Nucleotide-diphossugar_trans"/>
</dbReference>
<gene>
    <name evidence="11" type="ORF">FHS49_000415</name>
</gene>
<dbReference type="GO" id="GO:0004475">
    <property type="term" value="F:mannose-1-phosphate guanylyltransferase (GTP) activity"/>
    <property type="evidence" value="ECO:0007669"/>
    <property type="project" value="UniProtKB-EC"/>
</dbReference>
<dbReference type="InterPro" id="IPR051161">
    <property type="entry name" value="Mannose-6P_isomerase_type2"/>
</dbReference>
<dbReference type="RefSeq" id="WP_184014721.1">
    <property type="nucleotide sequence ID" value="NZ_JACIJC010000001.1"/>
</dbReference>
<evidence type="ECO:0000256" key="7">
    <source>
        <dbReference type="ARBA" id="ARBA00047343"/>
    </source>
</evidence>
<dbReference type="EMBL" id="JACIJC010000001">
    <property type="protein sequence ID" value="MBB5684424.1"/>
    <property type="molecule type" value="Genomic_DNA"/>
</dbReference>
<feature type="domain" description="MannoseP isomerase/GMP-like beta-helix" evidence="10">
    <location>
        <begin position="295"/>
        <end position="349"/>
    </location>
</feature>
<keyword evidence="4 11" id="KW-0548">Nucleotidyltransferase</keyword>
<dbReference type="AlphaFoldDB" id="A0A7W9ECZ7"/>
<dbReference type="GO" id="GO:0016853">
    <property type="term" value="F:isomerase activity"/>
    <property type="evidence" value="ECO:0007669"/>
    <property type="project" value="UniProtKB-KW"/>
</dbReference>
<evidence type="ECO:0000256" key="2">
    <source>
        <dbReference type="ARBA" id="ARBA00012387"/>
    </source>
</evidence>
<keyword evidence="11" id="KW-0413">Isomerase</keyword>
<dbReference type="FunFam" id="3.90.550.10:FF:000046">
    <property type="entry name" value="Mannose-1-phosphate guanylyltransferase (GDP)"/>
    <property type="match status" value="1"/>
</dbReference>
<comment type="catalytic activity">
    <reaction evidence="7">
        <text>alpha-D-mannose 1-phosphate + GTP + H(+) = GDP-alpha-D-mannose + diphosphate</text>
        <dbReference type="Rhea" id="RHEA:15229"/>
        <dbReference type="ChEBI" id="CHEBI:15378"/>
        <dbReference type="ChEBI" id="CHEBI:33019"/>
        <dbReference type="ChEBI" id="CHEBI:37565"/>
        <dbReference type="ChEBI" id="CHEBI:57527"/>
        <dbReference type="ChEBI" id="CHEBI:58409"/>
        <dbReference type="EC" id="2.7.7.13"/>
    </reaction>
</comment>
<dbReference type="SUPFAM" id="SSF53448">
    <property type="entry name" value="Nucleotide-diphospho-sugar transferases"/>
    <property type="match status" value="1"/>
</dbReference>
<dbReference type="SUPFAM" id="SSF159283">
    <property type="entry name" value="Guanosine diphospho-D-mannose pyrophosphorylase/mannose-6-phosphate isomerase linker domain"/>
    <property type="match status" value="1"/>
</dbReference>
<dbReference type="GO" id="GO:0009298">
    <property type="term" value="P:GDP-mannose biosynthetic process"/>
    <property type="evidence" value="ECO:0007669"/>
    <property type="project" value="TreeGrafter"/>
</dbReference>
<name>A0A7W9ECZ7_9SPHN</name>
<evidence type="ECO:0000313" key="12">
    <source>
        <dbReference type="Proteomes" id="UP000549617"/>
    </source>
</evidence>
<comment type="caution">
    <text evidence="11">The sequence shown here is derived from an EMBL/GenBank/DDBJ whole genome shotgun (WGS) entry which is preliminary data.</text>
</comment>
<evidence type="ECO:0000259" key="9">
    <source>
        <dbReference type="Pfam" id="PF00483"/>
    </source>
</evidence>
<dbReference type="PANTHER" id="PTHR46390">
    <property type="entry name" value="MANNOSE-1-PHOSPHATE GUANYLYLTRANSFERASE"/>
    <property type="match status" value="1"/>
</dbReference>
<evidence type="ECO:0000256" key="3">
    <source>
        <dbReference type="ARBA" id="ARBA00022679"/>
    </source>
</evidence>
<evidence type="ECO:0000256" key="4">
    <source>
        <dbReference type="ARBA" id="ARBA00022695"/>
    </source>
</evidence>
<keyword evidence="5" id="KW-0547">Nucleotide-binding</keyword>
<dbReference type="InterPro" id="IPR054566">
    <property type="entry name" value="ManC/GMP-like_b-helix"/>
</dbReference>
<evidence type="ECO:0000256" key="6">
    <source>
        <dbReference type="ARBA" id="ARBA00023134"/>
    </source>
</evidence>
<dbReference type="InterPro" id="IPR006375">
    <property type="entry name" value="Man1P_GuaTrfase/Man6P_Isoase"/>
</dbReference>
<evidence type="ECO:0000256" key="1">
    <source>
        <dbReference type="ARBA" id="ARBA00006115"/>
    </source>
</evidence>
<dbReference type="GO" id="GO:0000271">
    <property type="term" value="P:polysaccharide biosynthetic process"/>
    <property type="evidence" value="ECO:0007669"/>
    <property type="project" value="InterPro"/>
</dbReference>
<accession>A0A7W9ECZ7</accession>
<dbReference type="Proteomes" id="UP000549617">
    <property type="component" value="Unassembled WGS sequence"/>
</dbReference>
<sequence>MTGQTRIIPVILSGGSGTRLWPMSRPESPKQMLALTAEETMLQLTALRVQDKARFADPIVVANGAHTEMIETQLAKVGVTPQALILEPLARNTAPAIALAALAAPDPASPLLVMPSDHVIADEAAFEKAIAAALPLAAEGWMVTFGITPDAPETGYGYIKIGEPIGAGVHKVARFVEKPDRATADAMIASGDHAWNGGIFLFRADAFLAALAIHAPAMLAAAQEAMAAARRQGTQIHPDAAAFARSPDDSIDYAVMEKAERVAVVPVAMGWSDLGSWDALHAISVCDADGNVCDDNVIAIDSSNCLVRTDGPRVALVGVEDLIVVVSGNDILILPRGDSQKVKQVTEHLKAQKA</sequence>
<dbReference type="CDD" id="cd02509">
    <property type="entry name" value="GDP-M1P_Guanylyltransferase"/>
    <property type="match status" value="1"/>
</dbReference>
<protein>
    <recommendedName>
        <fullName evidence="2">mannose-1-phosphate guanylyltransferase</fullName>
        <ecNumber evidence="2">2.7.7.13</ecNumber>
    </recommendedName>
</protein>
<dbReference type="PANTHER" id="PTHR46390:SF1">
    <property type="entry name" value="MANNOSE-1-PHOSPHATE GUANYLYLTRANSFERASE"/>
    <property type="match status" value="1"/>
</dbReference>
<feature type="domain" description="Nucleotidyl transferase" evidence="9">
    <location>
        <begin position="9"/>
        <end position="285"/>
    </location>
</feature>
<evidence type="ECO:0000256" key="8">
    <source>
        <dbReference type="RuleBase" id="RU004190"/>
    </source>
</evidence>
<evidence type="ECO:0000313" key="11">
    <source>
        <dbReference type="EMBL" id="MBB5684424.1"/>
    </source>
</evidence>
<comment type="similarity">
    <text evidence="1 8">Belongs to the mannose-6-phosphate isomerase type 2 family.</text>
</comment>
<dbReference type="Pfam" id="PF22640">
    <property type="entry name" value="ManC_GMP_beta-helix"/>
    <property type="match status" value="1"/>
</dbReference>
<dbReference type="Gene3D" id="3.90.550.10">
    <property type="entry name" value="Spore Coat Polysaccharide Biosynthesis Protein SpsA, Chain A"/>
    <property type="match status" value="1"/>
</dbReference>
<dbReference type="Pfam" id="PF00483">
    <property type="entry name" value="NTP_transferase"/>
    <property type="match status" value="1"/>
</dbReference>
<keyword evidence="12" id="KW-1185">Reference proteome</keyword>
<keyword evidence="3 11" id="KW-0808">Transferase</keyword>
<dbReference type="InterPro" id="IPR049577">
    <property type="entry name" value="GMPP_N"/>
</dbReference>
<keyword evidence="6" id="KW-0342">GTP-binding</keyword>
<proteinExistence type="inferred from homology"/>
<organism evidence="11 12">
    <name type="scientific">Sphingobium boeckii</name>
    <dbReference type="NCBI Taxonomy" id="1082345"/>
    <lineage>
        <taxon>Bacteria</taxon>
        <taxon>Pseudomonadati</taxon>
        <taxon>Pseudomonadota</taxon>
        <taxon>Alphaproteobacteria</taxon>
        <taxon>Sphingomonadales</taxon>
        <taxon>Sphingomonadaceae</taxon>
        <taxon>Sphingobium</taxon>
    </lineage>
</organism>
<evidence type="ECO:0000259" key="10">
    <source>
        <dbReference type="Pfam" id="PF22640"/>
    </source>
</evidence>